<evidence type="ECO:0000313" key="1">
    <source>
        <dbReference type="EMBL" id="NMD89424.1"/>
    </source>
</evidence>
<name>A0A848B0L7_9BACT</name>
<dbReference type="AlphaFoldDB" id="A0A848B0L7"/>
<evidence type="ECO:0000313" key="2">
    <source>
        <dbReference type="Proteomes" id="UP000576225"/>
    </source>
</evidence>
<gene>
    <name evidence="1" type="ORF">HF882_22835</name>
</gene>
<protein>
    <submittedName>
        <fullName evidence="1">Uncharacterized protein</fullName>
    </submittedName>
</protein>
<dbReference type="Proteomes" id="UP000576225">
    <property type="component" value="Unassembled WGS sequence"/>
</dbReference>
<proteinExistence type="predicted"/>
<organism evidence="1 2">
    <name type="scientific">Victivallis vadensis</name>
    <dbReference type="NCBI Taxonomy" id="172901"/>
    <lineage>
        <taxon>Bacteria</taxon>
        <taxon>Pseudomonadati</taxon>
        <taxon>Lentisphaerota</taxon>
        <taxon>Lentisphaeria</taxon>
        <taxon>Victivallales</taxon>
        <taxon>Victivallaceae</taxon>
        <taxon>Victivallis</taxon>
    </lineage>
</organism>
<comment type="caution">
    <text evidence="1">The sequence shown here is derived from an EMBL/GenBank/DDBJ whole genome shotgun (WGS) entry which is preliminary data.</text>
</comment>
<reference evidence="1 2" key="1">
    <citation type="submission" date="2020-04" db="EMBL/GenBank/DDBJ databases">
        <authorList>
            <person name="Hitch T.C.A."/>
            <person name="Wylensek D."/>
            <person name="Clavel T."/>
        </authorList>
    </citation>
    <scope>NUCLEOTIDE SEQUENCE [LARGE SCALE GENOMIC DNA]</scope>
    <source>
        <strain evidence="1 2">COR2-253-APC-1A</strain>
    </source>
</reference>
<dbReference type="EMBL" id="JABAEW010000123">
    <property type="protein sequence ID" value="NMD89424.1"/>
    <property type="molecule type" value="Genomic_DNA"/>
</dbReference>
<sequence>HRSREAELEAKLAEKEKQLSELEKLIPGVDSGRVADAMDRKFGVES</sequence>
<feature type="non-terminal residue" evidence="1">
    <location>
        <position position="1"/>
    </location>
</feature>
<accession>A0A848B0L7</accession>